<keyword evidence="2 10" id="KW-0444">Lipid biosynthesis</keyword>
<dbReference type="GO" id="GO:0004366">
    <property type="term" value="F:glycerol-3-phosphate O-acyltransferase activity"/>
    <property type="evidence" value="ECO:0007669"/>
    <property type="project" value="UniProtKB-EC"/>
</dbReference>
<keyword evidence="12" id="KW-1185">Reference proteome</keyword>
<dbReference type="HAMAP" id="MF_01043">
    <property type="entry name" value="PlsY"/>
    <property type="match status" value="1"/>
</dbReference>
<keyword evidence="11" id="KW-0012">Acyltransferase</keyword>
<keyword evidence="8 10" id="KW-0594">Phospholipid biosynthesis</keyword>
<comment type="subunit">
    <text evidence="10">Probably interacts with PlsX.</text>
</comment>
<reference evidence="11 12" key="1">
    <citation type="submission" date="2023-07" db="EMBL/GenBank/DDBJ databases">
        <title>Genomic Encyclopedia of Type Strains, Phase IV (KMG-IV): sequencing the most valuable type-strain genomes for metagenomic binning, comparative biology and taxonomic classification.</title>
        <authorList>
            <person name="Goeker M."/>
        </authorList>
    </citation>
    <scope>NUCLEOTIDE SEQUENCE [LARGE SCALE GENOMIC DNA]</scope>
    <source>
        <strain evidence="11 12">DSM 18695</strain>
    </source>
</reference>
<comment type="catalytic activity">
    <reaction evidence="10">
        <text>an acyl phosphate + sn-glycerol 3-phosphate = a 1-acyl-sn-glycero-3-phosphate + phosphate</text>
        <dbReference type="Rhea" id="RHEA:34075"/>
        <dbReference type="ChEBI" id="CHEBI:43474"/>
        <dbReference type="ChEBI" id="CHEBI:57597"/>
        <dbReference type="ChEBI" id="CHEBI:57970"/>
        <dbReference type="ChEBI" id="CHEBI:59918"/>
        <dbReference type="EC" id="2.3.1.275"/>
    </reaction>
</comment>
<evidence type="ECO:0000256" key="7">
    <source>
        <dbReference type="ARBA" id="ARBA00023136"/>
    </source>
</evidence>
<keyword evidence="5 10" id="KW-1133">Transmembrane helix</keyword>
<dbReference type="Pfam" id="PF02660">
    <property type="entry name" value="G3P_acyltransf"/>
    <property type="match status" value="1"/>
</dbReference>
<accession>A0ABU0IQ20</accession>
<keyword evidence="3 10" id="KW-0808">Transferase</keyword>
<dbReference type="PANTHER" id="PTHR30309:SF0">
    <property type="entry name" value="GLYCEROL-3-PHOSPHATE ACYLTRANSFERASE-RELATED"/>
    <property type="match status" value="1"/>
</dbReference>
<evidence type="ECO:0000256" key="4">
    <source>
        <dbReference type="ARBA" id="ARBA00022692"/>
    </source>
</evidence>
<evidence type="ECO:0000256" key="2">
    <source>
        <dbReference type="ARBA" id="ARBA00022516"/>
    </source>
</evidence>
<keyword evidence="7 10" id="KW-0472">Membrane</keyword>
<comment type="pathway">
    <text evidence="10">Lipid metabolism; phospholipid metabolism.</text>
</comment>
<keyword evidence="4 10" id="KW-0812">Transmembrane</keyword>
<evidence type="ECO:0000313" key="11">
    <source>
        <dbReference type="EMBL" id="MDQ0464106.1"/>
    </source>
</evidence>
<evidence type="ECO:0000256" key="10">
    <source>
        <dbReference type="HAMAP-Rule" id="MF_01043"/>
    </source>
</evidence>
<protein>
    <recommendedName>
        <fullName evidence="10">Glycerol-3-phosphate acyltransferase</fullName>
    </recommendedName>
    <alternativeName>
        <fullName evidence="10">Acyl-PO4 G3P acyltransferase</fullName>
    </alternativeName>
    <alternativeName>
        <fullName evidence="10">Acyl-phosphate--glycerol-3-phosphate acyltransferase</fullName>
    </alternativeName>
    <alternativeName>
        <fullName evidence="10">G3P acyltransferase</fullName>
        <shortName evidence="10">GPAT</shortName>
        <ecNumber evidence="10">2.3.1.275</ecNumber>
    </alternativeName>
    <alternativeName>
        <fullName evidence="10">Lysophosphatidic acid synthase</fullName>
        <shortName evidence="10">LPA synthase</shortName>
    </alternativeName>
</protein>
<dbReference type="Proteomes" id="UP001228905">
    <property type="component" value="Unassembled WGS sequence"/>
</dbReference>
<dbReference type="EMBL" id="JAUSVS010000002">
    <property type="protein sequence ID" value="MDQ0464106.1"/>
    <property type="molecule type" value="Genomic_DNA"/>
</dbReference>
<comment type="caution">
    <text evidence="11">The sequence shown here is derived from an EMBL/GenBank/DDBJ whole genome shotgun (WGS) entry which is preliminary data.</text>
</comment>
<dbReference type="InterPro" id="IPR003811">
    <property type="entry name" value="G3P_acylTferase_PlsY"/>
</dbReference>
<feature type="transmembrane region" description="Helical" evidence="10">
    <location>
        <begin position="116"/>
        <end position="136"/>
    </location>
</feature>
<dbReference type="NCBIfam" id="TIGR00023">
    <property type="entry name" value="glycerol-3-phosphate 1-O-acyltransferase PlsY"/>
    <property type="match status" value="1"/>
</dbReference>
<evidence type="ECO:0000256" key="5">
    <source>
        <dbReference type="ARBA" id="ARBA00022989"/>
    </source>
</evidence>
<feature type="transmembrane region" description="Helical" evidence="10">
    <location>
        <begin position="175"/>
        <end position="192"/>
    </location>
</feature>
<gene>
    <name evidence="10" type="primary">plsY</name>
    <name evidence="11" type="ORF">QO010_001877</name>
</gene>
<evidence type="ECO:0000256" key="8">
    <source>
        <dbReference type="ARBA" id="ARBA00023209"/>
    </source>
</evidence>
<comment type="caution">
    <text evidence="10">Lacks conserved residue(s) required for the propagation of feature annotation.</text>
</comment>
<dbReference type="PANTHER" id="PTHR30309">
    <property type="entry name" value="INNER MEMBRANE PROTEIN YGIH"/>
    <property type="match status" value="1"/>
</dbReference>
<organism evidence="11 12">
    <name type="scientific">Caulobacter ginsengisoli</name>
    <dbReference type="NCBI Taxonomy" id="400775"/>
    <lineage>
        <taxon>Bacteria</taxon>
        <taxon>Pseudomonadati</taxon>
        <taxon>Pseudomonadota</taxon>
        <taxon>Alphaproteobacteria</taxon>
        <taxon>Caulobacterales</taxon>
        <taxon>Caulobacteraceae</taxon>
        <taxon>Caulobacter</taxon>
    </lineage>
</organism>
<feature type="transmembrane region" description="Helical" evidence="10">
    <location>
        <begin position="143"/>
        <end position="163"/>
    </location>
</feature>
<comment type="function">
    <text evidence="10">Catalyzes the transfer of an acyl group from acyl-phosphate (acyl-PO(4)) to glycerol-3-phosphate (G3P) to form lysophosphatidic acid (LPA). This enzyme utilizes acyl-phosphate as fatty acyl donor, but not acyl-CoA or acyl-ACP.</text>
</comment>
<keyword evidence="9 10" id="KW-1208">Phospholipid metabolism</keyword>
<evidence type="ECO:0000256" key="3">
    <source>
        <dbReference type="ARBA" id="ARBA00022679"/>
    </source>
</evidence>
<evidence type="ECO:0000256" key="6">
    <source>
        <dbReference type="ARBA" id="ARBA00023098"/>
    </source>
</evidence>
<comment type="subcellular location">
    <subcellularLocation>
        <location evidence="10">Cell membrane</location>
        <topology evidence="10">Multi-pass membrane protein</topology>
    </subcellularLocation>
</comment>
<evidence type="ECO:0000313" key="12">
    <source>
        <dbReference type="Proteomes" id="UP001228905"/>
    </source>
</evidence>
<comment type="similarity">
    <text evidence="10">Belongs to the PlsY family.</text>
</comment>
<name>A0ABU0IQ20_9CAUL</name>
<keyword evidence="1 10" id="KW-1003">Cell membrane</keyword>
<dbReference type="SMART" id="SM01207">
    <property type="entry name" value="G3P_acyltransf"/>
    <property type="match status" value="1"/>
</dbReference>
<dbReference type="RefSeq" id="WP_307348502.1">
    <property type="nucleotide sequence ID" value="NZ_JAUSVS010000002.1"/>
</dbReference>
<evidence type="ECO:0000256" key="9">
    <source>
        <dbReference type="ARBA" id="ARBA00023264"/>
    </source>
</evidence>
<keyword evidence="6 10" id="KW-0443">Lipid metabolism</keyword>
<sequence length="219" mass="22325">MESLAGIALATLGLIVLGGYLLGSIPFGMIATRLGGAGDIRQIGSGNIGATNVLRTGRKDLAAITLAGDALKGAAAVLLAGLITHWTAPAMALAGGAAFVGHLFPVWLKFKGGKGVATFYGVLFAIAWPVGVLAGLTWLAMAALFRLSSLAALTAAALAPLFAFATDGLGVAGHYKYPVVVLTTVMAVLIFIRHHENIRRLLKGEEPRIGGGKDAAPTA</sequence>
<evidence type="ECO:0000256" key="1">
    <source>
        <dbReference type="ARBA" id="ARBA00022475"/>
    </source>
</evidence>
<proteinExistence type="inferred from homology"/>
<dbReference type="EC" id="2.3.1.275" evidence="10"/>